<dbReference type="EMBL" id="JAFIRR010000150">
    <property type="protein sequence ID" value="MCO6418762.1"/>
    <property type="molecule type" value="Genomic_DNA"/>
</dbReference>
<dbReference type="Gene3D" id="3.40.190.150">
    <property type="entry name" value="Bordetella uptake gene, domain 1"/>
    <property type="match status" value="1"/>
</dbReference>
<comment type="similarity">
    <text evidence="1">Belongs to the UPF0065 (bug) family.</text>
</comment>
<dbReference type="PANTHER" id="PTHR42928:SF5">
    <property type="entry name" value="BLR1237 PROTEIN"/>
    <property type="match status" value="1"/>
</dbReference>
<gene>
    <name evidence="2" type="ORF">JYK14_21745</name>
</gene>
<sequence>MTLTRRALGALAAPPLLAPGLRAQEARPVRLIVPYPPAGGTDIVARLLVPAIAELPGAPPMVIENRPGAGGNVGTEVLAKSPPDGQTLGFVTIGTHGTNPFLFPRQGFDPLTDFSFIALVSLQPATISVAADSPLRSLDDLLAITRETTIASSGNGTSGHLGAEVLRVMGRLPLMHVPYRGSGPAWADLLGGRVALVVDNIQAALPHRQAGRIRILAV</sequence>
<dbReference type="SUPFAM" id="SSF53850">
    <property type="entry name" value="Periplasmic binding protein-like II"/>
    <property type="match status" value="1"/>
</dbReference>
<dbReference type="RefSeq" id="WP_252955390.1">
    <property type="nucleotide sequence ID" value="NZ_JAFIRR010000150.1"/>
</dbReference>
<keyword evidence="3" id="KW-1185">Reference proteome</keyword>
<dbReference type="PANTHER" id="PTHR42928">
    <property type="entry name" value="TRICARBOXYLATE-BINDING PROTEIN"/>
    <property type="match status" value="1"/>
</dbReference>
<comment type="caution">
    <text evidence="2">The sequence shown here is derived from an EMBL/GenBank/DDBJ whole genome shotgun (WGS) entry which is preliminary data.</text>
</comment>
<reference evidence="2 3" key="1">
    <citation type="submission" date="2021-12" db="EMBL/GenBank/DDBJ databases">
        <title>Siccirubricoccus leaddurans sp. nov., a high concentration Zn2+ tolerance bacterium.</title>
        <authorList>
            <person name="Cao Y."/>
        </authorList>
    </citation>
    <scope>NUCLEOTIDE SEQUENCE [LARGE SCALE GENOMIC DNA]</scope>
    <source>
        <strain evidence="2 3">KC 17139</strain>
    </source>
</reference>
<evidence type="ECO:0000313" key="3">
    <source>
        <dbReference type="Proteomes" id="UP001523392"/>
    </source>
</evidence>
<evidence type="ECO:0000313" key="2">
    <source>
        <dbReference type="EMBL" id="MCO6418762.1"/>
    </source>
</evidence>
<feature type="non-terminal residue" evidence="2">
    <location>
        <position position="218"/>
    </location>
</feature>
<dbReference type="Gene3D" id="3.40.190.10">
    <property type="entry name" value="Periplasmic binding protein-like II"/>
    <property type="match status" value="1"/>
</dbReference>
<proteinExistence type="inferred from homology"/>
<organism evidence="2 3">
    <name type="scientific">Siccirubricoccus soli</name>
    <dbReference type="NCBI Taxonomy" id="2899147"/>
    <lineage>
        <taxon>Bacteria</taxon>
        <taxon>Pseudomonadati</taxon>
        <taxon>Pseudomonadota</taxon>
        <taxon>Alphaproteobacteria</taxon>
        <taxon>Acetobacterales</taxon>
        <taxon>Roseomonadaceae</taxon>
        <taxon>Siccirubricoccus</taxon>
    </lineage>
</organism>
<protein>
    <submittedName>
        <fullName evidence="2">Tripartite tricarboxylate transporter substrate binding protein</fullName>
    </submittedName>
</protein>
<dbReference type="InterPro" id="IPR042100">
    <property type="entry name" value="Bug_dom1"/>
</dbReference>
<dbReference type="InterPro" id="IPR005064">
    <property type="entry name" value="BUG"/>
</dbReference>
<dbReference type="CDD" id="cd07012">
    <property type="entry name" value="PBP2_Bug_TTT"/>
    <property type="match status" value="1"/>
</dbReference>
<accession>A0ABT1DA01</accession>
<dbReference type="Proteomes" id="UP001523392">
    <property type="component" value="Unassembled WGS sequence"/>
</dbReference>
<dbReference type="Pfam" id="PF03401">
    <property type="entry name" value="TctC"/>
    <property type="match status" value="1"/>
</dbReference>
<evidence type="ECO:0000256" key="1">
    <source>
        <dbReference type="ARBA" id="ARBA00006987"/>
    </source>
</evidence>
<name>A0ABT1DA01_9PROT</name>